<gene>
    <name evidence="1" type="ORF">D5S18_00535</name>
</gene>
<comment type="caution">
    <text evidence="1">The sequence shown here is derived from an EMBL/GenBank/DDBJ whole genome shotgun (WGS) entry which is preliminary data.</text>
</comment>
<reference evidence="1 2" key="1">
    <citation type="submission" date="2018-09" db="EMBL/GenBank/DDBJ databases">
        <title>YIM PH21274 draft genome.</title>
        <authorList>
            <person name="Miao C."/>
        </authorList>
    </citation>
    <scope>NUCLEOTIDE SEQUENCE [LARGE SCALE GENOMIC DNA]</scope>
    <source>
        <strain evidence="1 2">YIM PH 21724</strain>
    </source>
</reference>
<dbReference type="PANTHER" id="PTHR34613:SF1">
    <property type="entry name" value="SLL6017 PROTEIN"/>
    <property type="match status" value="1"/>
</dbReference>
<organism evidence="1 2">
    <name type="scientific">Nocardia panacis</name>
    <dbReference type="NCBI Taxonomy" id="2340916"/>
    <lineage>
        <taxon>Bacteria</taxon>
        <taxon>Bacillati</taxon>
        <taxon>Actinomycetota</taxon>
        <taxon>Actinomycetes</taxon>
        <taxon>Mycobacteriales</taxon>
        <taxon>Nocardiaceae</taxon>
        <taxon>Nocardia</taxon>
    </lineage>
</organism>
<name>A0A3A4K3X2_9NOCA</name>
<sequence length="293" mass="32992">MHRLFEHDPGVFTRMFKALDMDFGETIDNHMLSTDLTTLEPLERRADMVMRLDTTTEPFILVIESQQEKEDKKLDSWAYYQAYLRSKYKLPVVLAVVCQDNAVERWANQAHLYGPSAWRKSLTAWPLVIGPSNAPRITDIETAIGDIPLASLSAIAHAKKKGIDEILKTVAAALETIKNTDDAQIWIEVIENGLKGTSALETWRNLVTIHESWFRGITAQAMRENAMARGVEQATAATTLAVTRSHIMQNMSFRGIAVTDDARTRIMNCQDPAQLHLWFARSSVARSFGEVFA</sequence>
<protein>
    <submittedName>
        <fullName evidence="1">Uncharacterized protein</fullName>
    </submittedName>
</protein>
<proteinExistence type="predicted"/>
<dbReference type="Proteomes" id="UP000266677">
    <property type="component" value="Unassembled WGS sequence"/>
</dbReference>
<accession>A0A3A4K3X2</accession>
<dbReference type="EMBL" id="QZFU01000006">
    <property type="protein sequence ID" value="RJO79804.1"/>
    <property type="molecule type" value="Genomic_DNA"/>
</dbReference>
<keyword evidence="2" id="KW-1185">Reference proteome</keyword>
<evidence type="ECO:0000313" key="1">
    <source>
        <dbReference type="EMBL" id="RJO79804.1"/>
    </source>
</evidence>
<evidence type="ECO:0000313" key="2">
    <source>
        <dbReference type="Proteomes" id="UP000266677"/>
    </source>
</evidence>
<dbReference type="PANTHER" id="PTHR34613">
    <property type="entry name" value="SLL0800 PROTEIN"/>
    <property type="match status" value="1"/>
</dbReference>
<dbReference type="AlphaFoldDB" id="A0A3A4K3X2"/>